<evidence type="ECO:0000259" key="2">
    <source>
        <dbReference type="Pfam" id="PF00622"/>
    </source>
</evidence>
<dbReference type="Proteomes" id="UP000808372">
    <property type="component" value="Chromosome 20"/>
</dbReference>
<dbReference type="GeneID" id="120065267"/>
<dbReference type="PANTHER" id="PTHR12864">
    <property type="entry name" value="RAN BINDING PROTEIN 9-RELATED"/>
    <property type="match status" value="1"/>
</dbReference>
<sequence>MEKCSVTKGTLMKLAATWLQGRYPKETATLRLYNGNTIGQQFGSKCNRGDRIGCGIYLEAFEDGQTTVFFTKNGKELGTVVVLASPEALCPAVGMHSLGEEVQLDLQVEWGMEKEDGLMIVDSHEDEWRRLHDVRVTGSDYPKNRHPGWSRGSIAYHADDGKLFQGSGVGDAFGPRCFEGDVMGCGIMFPRDYILDSGDDSDDGDSELQPKQRRVQNDLYMNDEEEDGEEGRGVLHTEWEGGGPQGGGSASRGVLSYHRHDEHRGKGQGGPAPPKRVRGEGEDGVKRAGT</sequence>
<evidence type="ECO:0000313" key="3">
    <source>
        <dbReference type="Proteomes" id="UP000808372"/>
    </source>
</evidence>
<feature type="region of interest" description="Disordered" evidence="1">
    <location>
        <begin position="196"/>
        <end position="290"/>
    </location>
</feature>
<dbReference type="Gene3D" id="2.60.120.920">
    <property type="match status" value="2"/>
</dbReference>
<feature type="domain" description="SPRY" evidence="2">
    <location>
        <begin position="35"/>
        <end position="103"/>
    </location>
</feature>
<dbReference type="RefSeq" id="XP_038872033.1">
    <property type="nucleotide sequence ID" value="XM_039016105.1"/>
</dbReference>
<evidence type="ECO:0000256" key="1">
    <source>
        <dbReference type="SAM" id="MobiDB-lite"/>
    </source>
</evidence>
<protein>
    <submittedName>
        <fullName evidence="4">SPRY domain-containing protein 3-like isoform X2</fullName>
    </submittedName>
</protein>
<dbReference type="AlphaFoldDB" id="A0A8U1F8U2"/>
<evidence type="ECO:0000313" key="4">
    <source>
        <dbReference type="RefSeq" id="XP_038872033.1"/>
    </source>
</evidence>
<dbReference type="InterPro" id="IPR050618">
    <property type="entry name" value="Ubq-SigPath_Reg"/>
</dbReference>
<reference evidence="4" key="1">
    <citation type="submission" date="2025-08" db="UniProtKB">
        <authorList>
            <consortium name="RefSeq"/>
        </authorList>
    </citation>
    <scope>IDENTIFICATION</scope>
    <source>
        <tissue evidence="4">White muscle</tissue>
    </source>
</reference>
<keyword evidence="3" id="KW-1185">Reference proteome</keyword>
<dbReference type="Pfam" id="PF00622">
    <property type="entry name" value="SPRY"/>
    <property type="match status" value="1"/>
</dbReference>
<gene>
    <name evidence="4" type="primary">LOC120065267</name>
</gene>
<dbReference type="InterPro" id="IPR003877">
    <property type="entry name" value="SPRY_dom"/>
</dbReference>
<accession>A0A8U1F8U2</accession>
<feature type="compositionally biased region" description="Acidic residues" evidence="1">
    <location>
        <begin position="197"/>
        <end position="206"/>
    </location>
</feature>
<organism evidence="3 4">
    <name type="scientific">Salvelinus namaycush</name>
    <name type="common">Lake trout</name>
    <name type="synonym">Salmo namaycush</name>
    <dbReference type="NCBI Taxonomy" id="8040"/>
    <lineage>
        <taxon>Eukaryota</taxon>
        <taxon>Metazoa</taxon>
        <taxon>Chordata</taxon>
        <taxon>Craniata</taxon>
        <taxon>Vertebrata</taxon>
        <taxon>Euteleostomi</taxon>
        <taxon>Actinopterygii</taxon>
        <taxon>Neopterygii</taxon>
        <taxon>Teleostei</taxon>
        <taxon>Protacanthopterygii</taxon>
        <taxon>Salmoniformes</taxon>
        <taxon>Salmonidae</taxon>
        <taxon>Salmoninae</taxon>
        <taxon>Salvelinus</taxon>
    </lineage>
</organism>
<name>A0A8U1F8U2_SALNM</name>
<feature type="compositionally biased region" description="Basic and acidic residues" evidence="1">
    <location>
        <begin position="277"/>
        <end position="290"/>
    </location>
</feature>
<feature type="compositionally biased region" description="Gly residues" evidence="1">
    <location>
        <begin position="240"/>
        <end position="250"/>
    </location>
</feature>
<dbReference type="InterPro" id="IPR043136">
    <property type="entry name" value="B30.2/SPRY_sf"/>
</dbReference>
<feature type="compositionally biased region" description="Basic and acidic residues" evidence="1">
    <location>
        <begin position="230"/>
        <end position="239"/>
    </location>
</feature>
<proteinExistence type="predicted"/>